<feature type="region of interest" description="Disordered" evidence="1">
    <location>
        <begin position="1"/>
        <end position="46"/>
    </location>
</feature>
<evidence type="ECO:0000313" key="2">
    <source>
        <dbReference type="EMBL" id="MBW0554832.1"/>
    </source>
</evidence>
<dbReference type="Proteomes" id="UP000765509">
    <property type="component" value="Unassembled WGS sequence"/>
</dbReference>
<accession>A0A9Q3J345</accession>
<comment type="caution">
    <text evidence="2">The sequence shown here is derived from an EMBL/GenBank/DDBJ whole genome shotgun (WGS) entry which is preliminary data.</text>
</comment>
<evidence type="ECO:0000256" key="1">
    <source>
        <dbReference type="SAM" id="MobiDB-lite"/>
    </source>
</evidence>
<name>A0A9Q3J345_9BASI</name>
<protein>
    <submittedName>
        <fullName evidence="2">Uncharacterized protein</fullName>
    </submittedName>
</protein>
<dbReference type="AlphaFoldDB" id="A0A9Q3J345"/>
<gene>
    <name evidence="2" type="ORF">O181_094547</name>
</gene>
<dbReference type="EMBL" id="AVOT02061648">
    <property type="protein sequence ID" value="MBW0554832.1"/>
    <property type="molecule type" value="Genomic_DNA"/>
</dbReference>
<proteinExistence type="predicted"/>
<reference evidence="2" key="1">
    <citation type="submission" date="2021-03" db="EMBL/GenBank/DDBJ databases">
        <title>Draft genome sequence of rust myrtle Austropuccinia psidii MF-1, a brazilian biotype.</title>
        <authorList>
            <person name="Quecine M.C."/>
            <person name="Pachon D.M.R."/>
            <person name="Bonatelli M.L."/>
            <person name="Correr F.H."/>
            <person name="Franceschini L.M."/>
            <person name="Leite T.F."/>
            <person name="Margarido G.R.A."/>
            <person name="Almeida C.A."/>
            <person name="Ferrarezi J.A."/>
            <person name="Labate C.A."/>
        </authorList>
    </citation>
    <scope>NUCLEOTIDE SEQUENCE</scope>
    <source>
        <strain evidence="2">MF-1</strain>
    </source>
</reference>
<organism evidence="2 3">
    <name type="scientific">Austropuccinia psidii MF-1</name>
    <dbReference type="NCBI Taxonomy" id="1389203"/>
    <lineage>
        <taxon>Eukaryota</taxon>
        <taxon>Fungi</taxon>
        <taxon>Dikarya</taxon>
        <taxon>Basidiomycota</taxon>
        <taxon>Pucciniomycotina</taxon>
        <taxon>Pucciniomycetes</taxon>
        <taxon>Pucciniales</taxon>
        <taxon>Sphaerophragmiaceae</taxon>
        <taxon>Austropuccinia</taxon>
    </lineage>
</organism>
<keyword evidence="3" id="KW-1185">Reference proteome</keyword>
<evidence type="ECO:0000313" key="3">
    <source>
        <dbReference type="Proteomes" id="UP000765509"/>
    </source>
</evidence>
<sequence>MGSKASTAHGLWNPEAPFGLNPMRPNRAKGTVHQPQRPSGPPGPILAPISTITKMAKTTPGHKLAKKHILATFNPWPLATINSGPEKFPLSSGEDLSFTNVLCTKGFRCGAYMI</sequence>